<feature type="region of interest" description="Disordered" evidence="16">
    <location>
        <begin position="510"/>
        <end position="537"/>
    </location>
</feature>
<dbReference type="PANTHER" id="PTHR46358:SF1">
    <property type="entry name" value="TONSOKU-LIKE PROTEIN"/>
    <property type="match status" value="1"/>
</dbReference>
<dbReference type="SMART" id="SM00028">
    <property type="entry name" value="TPR"/>
    <property type="match status" value="5"/>
</dbReference>
<feature type="region of interest" description="Disordered" evidence="16">
    <location>
        <begin position="702"/>
        <end position="818"/>
    </location>
</feature>
<dbReference type="RefSeq" id="XP_030372759.1">
    <property type="nucleotide sequence ID" value="XM_030516899.1"/>
</dbReference>
<dbReference type="InterPro" id="IPR032675">
    <property type="entry name" value="LRR_dom_sf"/>
</dbReference>
<evidence type="ECO:0000256" key="11">
    <source>
        <dbReference type="ARBA" id="ARBA00023043"/>
    </source>
</evidence>
<feature type="compositionally biased region" description="Polar residues" evidence="16">
    <location>
        <begin position="741"/>
        <end position="757"/>
    </location>
</feature>
<feature type="region of interest" description="Disordered" evidence="16">
    <location>
        <begin position="467"/>
        <end position="498"/>
    </location>
</feature>
<dbReference type="Pfam" id="PF12796">
    <property type="entry name" value="Ank_2"/>
    <property type="match status" value="1"/>
</dbReference>
<evidence type="ECO:0000256" key="3">
    <source>
        <dbReference type="ARBA" id="ARBA00010999"/>
    </source>
</evidence>
<feature type="repeat" description="ANK" evidence="14">
    <location>
        <begin position="610"/>
        <end position="642"/>
    </location>
</feature>
<evidence type="ECO:0000256" key="10">
    <source>
        <dbReference type="ARBA" id="ARBA00022853"/>
    </source>
</evidence>
<dbReference type="SUPFAM" id="SSF52047">
    <property type="entry name" value="RNI-like"/>
    <property type="match status" value="1"/>
</dbReference>
<evidence type="ECO:0000256" key="4">
    <source>
        <dbReference type="ARBA" id="ARBA00017829"/>
    </source>
</evidence>
<feature type="repeat" description="TPR" evidence="15">
    <location>
        <begin position="163"/>
        <end position="196"/>
    </location>
</feature>
<evidence type="ECO:0000256" key="16">
    <source>
        <dbReference type="SAM" id="MobiDB-lite"/>
    </source>
</evidence>
<feature type="region of interest" description="Disordered" evidence="16">
    <location>
        <begin position="842"/>
        <end position="864"/>
    </location>
</feature>
<keyword evidence="17" id="KW-1185">Reference proteome</keyword>
<keyword evidence="10" id="KW-0156">Chromatin regulator</keyword>
<keyword evidence="9 15" id="KW-0802">TPR repeat</keyword>
<feature type="compositionally biased region" description="Low complexity" evidence="16">
    <location>
        <begin position="797"/>
        <end position="810"/>
    </location>
</feature>
<dbReference type="SMART" id="SM00368">
    <property type="entry name" value="LRR_RI"/>
    <property type="match status" value="3"/>
</dbReference>
<feature type="compositionally biased region" description="Polar residues" evidence="16">
    <location>
        <begin position="523"/>
        <end position="537"/>
    </location>
</feature>
<dbReference type="InterPro" id="IPR052311">
    <property type="entry name" value="MMS22L-TONSL_complex_comp"/>
</dbReference>
<dbReference type="InterPro" id="IPR036770">
    <property type="entry name" value="Ankyrin_rpt-contain_sf"/>
</dbReference>
<dbReference type="PROSITE" id="PS50297">
    <property type="entry name" value="ANK_REP_REGION"/>
    <property type="match status" value="3"/>
</dbReference>
<dbReference type="PANTHER" id="PTHR46358">
    <property type="entry name" value="TONSOKU-LIKE PROTEIN"/>
    <property type="match status" value="1"/>
</dbReference>
<evidence type="ECO:0000256" key="7">
    <source>
        <dbReference type="ARBA" id="ARBA00022737"/>
    </source>
</evidence>
<name>A0A6J2T9R0_DROLE</name>
<feature type="repeat" description="ANK" evidence="14">
    <location>
        <begin position="572"/>
        <end position="604"/>
    </location>
</feature>
<dbReference type="PROSITE" id="PS50005">
    <property type="entry name" value="TPR"/>
    <property type="match status" value="1"/>
</dbReference>
<feature type="compositionally biased region" description="Polar residues" evidence="16">
    <location>
        <begin position="847"/>
        <end position="858"/>
    </location>
</feature>
<keyword evidence="11 14" id="KW-0040">ANK repeat</keyword>
<organism evidence="17 18">
    <name type="scientific">Drosophila lebanonensis</name>
    <name type="common">Fruit fly</name>
    <name type="synonym">Scaptodrosophila lebanonensis</name>
    <dbReference type="NCBI Taxonomy" id="7225"/>
    <lineage>
        <taxon>Eukaryota</taxon>
        <taxon>Metazoa</taxon>
        <taxon>Ecdysozoa</taxon>
        <taxon>Arthropoda</taxon>
        <taxon>Hexapoda</taxon>
        <taxon>Insecta</taxon>
        <taxon>Pterygota</taxon>
        <taxon>Neoptera</taxon>
        <taxon>Endopterygota</taxon>
        <taxon>Diptera</taxon>
        <taxon>Brachycera</taxon>
        <taxon>Muscomorpha</taxon>
        <taxon>Ephydroidea</taxon>
        <taxon>Drosophilidae</taxon>
        <taxon>Scaptodrosophila</taxon>
    </lineage>
</organism>
<feature type="compositionally biased region" description="Basic and acidic residues" evidence="16">
    <location>
        <begin position="758"/>
        <end position="771"/>
    </location>
</feature>
<evidence type="ECO:0000256" key="15">
    <source>
        <dbReference type="PROSITE-ProRule" id="PRU00339"/>
    </source>
</evidence>
<evidence type="ECO:0000256" key="12">
    <source>
        <dbReference type="ARBA" id="ARBA00023204"/>
    </source>
</evidence>
<dbReference type="OrthoDB" id="273147at2759"/>
<evidence type="ECO:0000256" key="8">
    <source>
        <dbReference type="ARBA" id="ARBA00022763"/>
    </source>
</evidence>
<dbReference type="GO" id="GO:0031297">
    <property type="term" value="P:replication fork processing"/>
    <property type="evidence" value="ECO:0007669"/>
    <property type="project" value="TreeGrafter"/>
</dbReference>
<dbReference type="GeneID" id="115622824"/>
<accession>A0A6J2T9R0</accession>
<keyword evidence="7" id="KW-0677">Repeat</keyword>
<dbReference type="InterPro" id="IPR002110">
    <property type="entry name" value="Ankyrin_rpt"/>
</dbReference>
<feature type="compositionally biased region" description="Acidic residues" evidence="16">
    <location>
        <begin position="470"/>
        <end position="483"/>
    </location>
</feature>
<feature type="compositionally biased region" description="Low complexity" evidence="16">
    <location>
        <begin position="910"/>
        <end position="923"/>
    </location>
</feature>
<feature type="compositionally biased region" description="Acidic residues" evidence="16">
    <location>
        <begin position="709"/>
        <end position="727"/>
    </location>
</feature>
<evidence type="ECO:0000256" key="5">
    <source>
        <dbReference type="ARBA" id="ARBA00022454"/>
    </source>
</evidence>
<evidence type="ECO:0000256" key="2">
    <source>
        <dbReference type="ARBA" id="ARBA00004286"/>
    </source>
</evidence>
<dbReference type="PROSITE" id="PS50088">
    <property type="entry name" value="ANK_REPEAT"/>
    <property type="match status" value="3"/>
</dbReference>
<dbReference type="Proteomes" id="UP000504634">
    <property type="component" value="Unplaced"/>
</dbReference>
<evidence type="ECO:0000256" key="6">
    <source>
        <dbReference type="ARBA" id="ARBA00022614"/>
    </source>
</evidence>
<evidence type="ECO:0000256" key="14">
    <source>
        <dbReference type="PROSITE-ProRule" id="PRU00023"/>
    </source>
</evidence>
<keyword evidence="13" id="KW-0539">Nucleus</keyword>
<dbReference type="Gene3D" id="1.25.40.20">
    <property type="entry name" value="Ankyrin repeat-containing domain"/>
    <property type="match status" value="1"/>
</dbReference>
<protein>
    <recommendedName>
        <fullName evidence="4">Tonsoku-like protein</fullName>
    </recommendedName>
</protein>
<keyword evidence="5" id="KW-0158">Chromosome</keyword>
<dbReference type="GO" id="GO:0043596">
    <property type="term" value="C:nuclear replication fork"/>
    <property type="evidence" value="ECO:0007669"/>
    <property type="project" value="TreeGrafter"/>
</dbReference>
<dbReference type="InterPro" id="IPR011990">
    <property type="entry name" value="TPR-like_helical_dom_sf"/>
</dbReference>
<keyword evidence="6" id="KW-0433">Leucine-rich repeat</keyword>
<dbReference type="Pfam" id="PF13516">
    <property type="entry name" value="LRR_6"/>
    <property type="match status" value="2"/>
</dbReference>
<feature type="repeat" description="ANK" evidence="14">
    <location>
        <begin position="539"/>
        <end position="571"/>
    </location>
</feature>
<keyword evidence="12" id="KW-0234">DNA repair</keyword>
<dbReference type="Gene3D" id="3.80.10.10">
    <property type="entry name" value="Ribonuclease Inhibitor"/>
    <property type="match status" value="2"/>
</dbReference>
<comment type="subcellular location">
    <subcellularLocation>
        <location evidence="2">Chromosome</location>
    </subcellularLocation>
    <subcellularLocation>
        <location evidence="1">Nucleus</location>
    </subcellularLocation>
</comment>
<evidence type="ECO:0000313" key="18">
    <source>
        <dbReference type="RefSeq" id="XP_030372759.1"/>
    </source>
</evidence>
<dbReference type="Pfam" id="PF13181">
    <property type="entry name" value="TPR_8"/>
    <property type="match status" value="1"/>
</dbReference>
<dbReference type="GO" id="GO:0000724">
    <property type="term" value="P:double-strand break repair via homologous recombination"/>
    <property type="evidence" value="ECO:0007669"/>
    <property type="project" value="TreeGrafter"/>
</dbReference>
<dbReference type="PRINTS" id="PR01415">
    <property type="entry name" value="ANKYRIN"/>
</dbReference>
<evidence type="ECO:0000256" key="13">
    <source>
        <dbReference type="ARBA" id="ARBA00023242"/>
    </source>
</evidence>
<dbReference type="GO" id="GO:0006325">
    <property type="term" value="P:chromatin organization"/>
    <property type="evidence" value="ECO:0007669"/>
    <property type="project" value="UniProtKB-KW"/>
</dbReference>
<sequence>MDEKRYIKRKEKARIDGNREQLAISCNQLGDHFNQQGKYNEAVKEYKEEASIYASMGKELETAKAKRMVGEMFMLLCEYDAAKDHINDYLKISKSLENKVEQQRAYATLGRVHLLHGQSLTETTASGAMEQLRMAEKSFLRSLLLIKELTGQISKVEQFDMQARCYLNIGVVKEHMEAFESSIEYIEKAIKISKTNDLFELSYLCYISMSLLYHYKKNDAVSALRYCNLALEVAKRLPNKVKKICEALITKSEILIKVGDFASVKQILTKAYKKHTPDENDRATIERILRVVVKICQTLDELVVTSSVDYGKLKDLYEKLGDGCCHLQNYAKALSYYQKMLENAELNAETGKSLVPIYVSLYQTYKDNKQYDKALEYLWKEFELNQDVPSEAFTTLCSIAEICEQQSQSFWTIHDIYQKALRQASKAGDSQAKLEKIAMVRLKRLELKHGMDVLAENLEAEAKAKGIDLSAEEDDEEEEDSDGGPEVAAMQHNTPDWGDDVCLDSLTDLDASDLDESEKPRPQRTTRGSRTLTIKRNNKGETQLHQACIAGNLELARRLIDQGHTVNVRDHAGWLPLHEACNHGYRDIVELLLDKGAAAAINDKGGTSCDGITPLYDACANGYLEVAELLLERGADATVKTDYGETCIQGLDKWRLTAQLIDGEQAQYAALRNSLLNTLSKVGICSEKNALPLTNANVQRKNRRSIASDNDDDDVSNDGDDDTENDELLPHGRIRSRSHNHVGNSGNNMTGGRSSPRNHSDYSENDMDKSRPSPRQESASKEYRNVMAHLKHPNRVPSSYDAAYDAPSSSTSNSKQKRNALMNEDEVDADNWLIDDLGPERKRKRYNSGTINSRPVTDTSKENVNDFPISAPGWEMELNSPLETPDSLQMLMDGATLKQRQKQARKLTLSRSSSISSNNSNASHKPKQQTTLLDSGFSRFRSESPLGSGEDSLDGNSVVSLRTVEPDSTTAAIQLLISPAKSSPIKLQATPVQATTISFKIKVEDELLLVPVERKKLPDINMRWLAEETSRRYYKLRGIFPMLRLKTSDGFAYEDSDFVTVALEQNVIMATVLEWKISPLTQRYEEFCHQLKTPLNDKIKRILEEAAQNEQSLVLTSQWLRAPQMEPLFRALYRQSCLTELDLSLNFIRDEGCKELAKTLPTMQKLKILRLKCNGITNLGLEALLCCKGIEKLEHLEELCLSQNLLGNSCLPTLHKFCAGASASGRPLRMLELSQCEITDLGDYDLGYTELSSFDISFNQLTLESVRMLSERLNSCRLKHLNLSYVRWPLDEQSGFALGEHIVKLLENGTCEKFYRLDLNGCGLNDAHFYKIAQHLIKAKELQWLDISDNEKLGGVTFGYILDELPQIRDLLAVNCKSLLDDVRLLKLEQQKQLPKHLELSVDEQVLRLPGPVETLRSIWETQWGEKAKILAHKTLVKMYIDEVDLKRS</sequence>
<feature type="region of interest" description="Disordered" evidence="16">
    <location>
        <begin position="898"/>
        <end position="929"/>
    </location>
</feature>
<proteinExistence type="inferred from homology"/>
<evidence type="ECO:0000256" key="9">
    <source>
        <dbReference type="ARBA" id="ARBA00022803"/>
    </source>
</evidence>
<evidence type="ECO:0000313" key="17">
    <source>
        <dbReference type="Proteomes" id="UP000504634"/>
    </source>
</evidence>
<keyword evidence="8" id="KW-0227">DNA damage</keyword>
<evidence type="ECO:0000256" key="1">
    <source>
        <dbReference type="ARBA" id="ARBA00004123"/>
    </source>
</evidence>
<dbReference type="InterPro" id="IPR019734">
    <property type="entry name" value="TPR_rpt"/>
</dbReference>
<dbReference type="Gene3D" id="1.25.40.10">
    <property type="entry name" value="Tetratricopeptide repeat domain"/>
    <property type="match status" value="2"/>
</dbReference>
<dbReference type="InterPro" id="IPR001611">
    <property type="entry name" value="Leu-rich_rpt"/>
</dbReference>
<comment type="similarity">
    <text evidence="3">Belongs to the Tonsoku family.</text>
</comment>
<dbReference type="SMART" id="SM00248">
    <property type="entry name" value="ANK"/>
    <property type="match status" value="3"/>
</dbReference>
<dbReference type="SUPFAM" id="SSF48452">
    <property type="entry name" value="TPR-like"/>
    <property type="match status" value="2"/>
</dbReference>
<dbReference type="SUPFAM" id="SSF48403">
    <property type="entry name" value="Ankyrin repeat"/>
    <property type="match status" value="1"/>
</dbReference>
<reference evidence="18" key="1">
    <citation type="submission" date="2025-08" db="UniProtKB">
        <authorList>
            <consortium name="RefSeq"/>
        </authorList>
    </citation>
    <scope>IDENTIFICATION</scope>
    <source>
        <strain evidence="18">11010-0011.00</strain>
        <tissue evidence="18">Whole body</tissue>
    </source>
</reference>
<gene>
    <name evidence="18" type="primary">LOC115622824</name>
</gene>